<proteinExistence type="predicted"/>
<dbReference type="Pfam" id="PF10722">
    <property type="entry name" value="YbjN"/>
    <property type="match status" value="1"/>
</dbReference>
<organism evidence="1 2">
    <name type="scientific">Spirulina subsalsa FACHB-351</name>
    <dbReference type="NCBI Taxonomy" id="234711"/>
    <lineage>
        <taxon>Bacteria</taxon>
        <taxon>Bacillati</taxon>
        <taxon>Cyanobacteriota</taxon>
        <taxon>Cyanophyceae</taxon>
        <taxon>Spirulinales</taxon>
        <taxon>Spirulinaceae</taxon>
        <taxon>Spirulina</taxon>
    </lineage>
</organism>
<reference evidence="1 2" key="1">
    <citation type="submission" date="2021-08" db="EMBL/GenBank/DDBJ databases">
        <title>Draft genome sequence of Spirulina subsalsa with high tolerance to salinity and hype-accumulation of phycocyanin.</title>
        <authorList>
            <person name="Pei H."/>
            <person name="Jiang L."/>
        </authorList>
    </citation>
    <scope>NUCLEOTIDE SEQUENCE [LARGE SCALE GENOMIC DNA]</scope>
    <source>
        <strain evidence="1 2">FACHB-351</strain>
    </source>
</reference>
<dbReference type="Proteomes" id="UP001526426">
    <property type="component" value="Unassembled WGS sequence"/>
</dbReference>
<accession>A0ABT3LBK0</accession>
<dbReference type="EMBL" id="JAIHOM010000201">
    <property type="protein sequence ID" value="MCW6038896.1"/>
    <property type="molecule type" value="Genomic_DNA"/>
</dbReference>
<keyword evidence="2" id="KW-1185">Reference proteome</keyword>
<evidence type="ECO:0000313" key="2">
    <source>
        <dbReference type="Proteomes" id="UP001526426"/>
    </source>
</evidence>
<dbReference type="RefSeq" id="WP_265266836.1">
    <property type="nucleotide sequence ID" value="NZ_JAIHOM010000201.1"/>
</dbReference>
<comment type="caution">
    <text evidence="1">The sequence shown here is derived from an EMBL/GenBank/DDBJ whole genome shotgun (WGS) entry which is preliminary data.</text>
</comment>
<name>A0ABT3LBK0_9CYAN</name>
<evidence type="ECO:0000313" key="1">
    <source>
        <dbReference type="EMBL" id="MCW6038896.1"/>
    </source>
</evidence>
<protein>
    <submittedName>
        <fullName evidence="1">YbjN domain-containing protein</fullName>
    </submittedName>
</protein>
<gene>
    <name evidence="1" type="ORF">K4A83_21910</name>
</gene>
<sequence length="158" mass="17804">MGQILEKVIEFFEKENWQFSKIEDEPALQTAFTSDQGTWMCFAQSVEDEATQRFFFYSVCPLKAQDHIQAVAEFITRANYGLSIGNFELDFADGEIRFKTSIDVTEDGFGLATIERVVYTNVLMMDRYLPGLMAILSGSASPEQAIQSIESVSEPVEV</sequence>
<dbReference type="InterPro" id="IPR019660">
    <property type="entry name" value="Put_sensory_transdc_reg_YbjN"/>
</dbReference>